<comment type="caution">
    <text evidence="1">The sequence shown here is derived from an EMBL/GenBank/DDBJ whole genome shotgun (WGS) entry which is preliminary data.</text>
</comment>
<dbReference type="AlphaFoldDB" id="A0A5A7QHG9"/>
<reference evidence="2" key="1">
    <citation type="journal article" date="2019" name="Curr. Biol.">
        <title>Genome Sequence of Striga asiatica Provides Insight into the Evolution of Plant Parasitism.</title>
        <authorList>
            <person name="Yoshida S."/>
            <person name="Kim S."/>
            <person name="Wafula E.K."/>
            <person name="Tanskanen J."/>
            <person name="Kim Y.M."/>
            <person name="Honaas L."/>
            <person name="Yang Z."/>
            <person name="Spallek T."/>
            <person name="Conn C.E."/>
            <person name="Ichihashi Y."/>
            <person name="Cheong K."/>
            <person name="Cui S."/>
            <person name="Der J.P."/>
            <person name="Gundlach H."/>
            <person name="Jiao Y."/>
            <person name="Hori C."/>
            <person name="Ishida J.K."/>
            <person name="Kasahara H."/>
            <person name="Kiba T."/>
            <person name="Kim M.S."/>
            <person name="Koo N."/>
            <person name="Laohavisit A."/>
            <person name="Lee Y.H."/>
            <person name="Lumba S."/>
            <person name="McCourt P."/>
            <person name="Mortimer J.C."/>
            <person name="Mutuku J.M."/>
            <person name="Nomura T."/>
            <person name="Sasaki-Sekimoto Y."/>
            <person name="Seto Y."/>
            <person name="Wang Y."/>
            <person name="Wakatake T."/>
            <person name="Sakakibara H."/>
            <person name="Demura T."/>
            <person name="Yamaguchi S."/>
            <person name="Yoneyama K."/>
            <person name="Manabe R.I."/>
            <person name="Nelson D.C."/>
            <person name="Schulman A.H."/>
            <person name="Timko M.P."/>
            <person name="dePamphilis C.W."/>
            <person name="Choi D."/>
            <person name="Shirasu K."/>
        </authorList>
    </citation>
    <scope>NUCLEOTIDE SEQUENCE [LARGE SCALE GENOMIC DNA]</scope>
    <source>
        <strain evidence="2">cv. UVA1</strain>
    </source>
</reference>
<dbReference type="EMBL" id="BKCP01007070">
    <property type="protein sequence ID" value="GER44753.1"/>
    <property type="molecule type" value="Genomic_DNA"/>
</dbReference>
<proteinExistence type="predicted"/>
<protein>
    <submittedName>
        <fullName evidence="1">Subunits of heterodimeric actin filament capping protein Capz superfamily</fullName>
    </submittedName>
</protein>
<sequence length="172" mass="19887">MAMAAARWLPMTSPFQWAISGSRWDKKGPLRNYQRRATRPQARWTIRRNLLLAGRGRATVEDRRRLLRDGPTRTELLVRLWWFSASTSDTGSLLLPVVAGEVYSGVFRRRMHAGVKAAKGFLCPRAETEGRLRSGLTDGYERIGRGSNQFVAREDNFQRIFSSVYDRERERR</sequence>
<organism evidence="1 2">
    <name type="scientific">Striga asiatica</name>
    <name type="common">Asiatic witchweed</name>
    <name type="synonym">Buchnera asiatica</name>
    <dbReference type="NCBI Taxonomy" id="4170"/>
    <lineage>
        <taxon>Eukaryota</taxon>
        <taxon>Viridiplantae</taxon>
        <taxon>Streptophyta</taxon>
        <taxon>Embryophyta</taxon>
        <taxon>Tracheophyta</taxon>
        <taxon>Spermatophyta</taxon>
        <taxon>Magnoliopsida</taxon>
        <taxon>eudicotyledons</taxon>
        <taxon>Gunneridae</taxon>
        <taxon>Pentapetalae</taxon>
        <taxon>asterids</taxon>
        <taxon>lamiids</taxon>
        <taxon>Lamiales</taxon>
        <taxon>Orobanchaceae</taxon>
        <taxon>Buchnereae</taxon>
        <taxon>Striga</taxon>
    </lineage>
</organism>
<gene>
    <name evidence="1" type="ORF">STAS_21660</name>
</gene>
<evidence type="ECO:0000313" key="1">
    <source>
        <dbReference type="EMBL" id="GER44753.1"/>
    </source>
</evidence>
<evidence type="ECO:0000313" key="2">
    <source>
        <dbReference type="Proteomes" id="UP000325081"/>
    </source>
</evidence>
<dbReference type="Proteomes" id="UP000325081">
    <property type="component" value="Unassembled WGS sequence"/>
</dbReference>
<accession>A0A5A7QHG9</accession>
<keyword evidence="2" id="KW-1185">Reference proteome</keyword>
<name>A0A5A7QHG9_STRAF</name>